<dbReference type="InterPro" id="IPR001789">
    <property type="entry name" value="Sig_transdc_resp-reg_receiver"/>
</dbReference>
<dbReference type="InterPro" id="IPR050595">
    <property type="entry name" value="Bact_response_regulator"/>
</dbReference>
<accession>A0A9X5EAA3</accession>
<dbReference type="PROSITE" id="PS50110">
    <property type="entry name" value="RESPONSE_REGULATORY"/>
    <property type="match status" value="1"/>
</dbReference>
<dbReference type="Proteomes" id="UP000031532">
    <property type="component" value="Unassembled WGS sequence"/>
</dbReference>
<dbReference type="AlphaFoldDB" id="A0A9X5EAA3"/>
<dbReference type="EMBL" id="JTJC03000006">
    <property type="protein sequence ID" value="NHC36987.1"/>
    <property type="molecule type" value="Genomic_DNA"/>
</dbReference>
<feature type="domain" description="Response regulatory" evidence="3">
    <location>
        <begin position="15"/>
        <end position="131"/>
    </location>
</feature>
<evidence type="ECO:0000256" key="1">
    <source>
        <dbReference type="ARBA" id="ARBA00022553"/>
    </source>
</evidence>
<dbReference type="OrthoDB" id="514180at2"/>
<keyword evidence="5" id="KW-1185">Reference proteome</keyword>
<keyword evidence="1 2" id="KW-0597">Phosphoprotein</keyword>
<evidence type="ECO:0000313" key="5">
    <source>
        <dbReference type="Proteomes" id="UP000031532"/>
    </source>
</evidence>
<reference evidence="4 5" key="1">
    <citation type="journal article" date="2015" name="Genome Announc.">
        <title>Draft Genome Sequence of the Terrestrial Cyanobacterium Scytonema millei VB511283, Isolated from Eastern India.</title>
        <authorList>
            <person name="Sen D."/>
            <person name="Chandrababunaidu M.M."/>
            <person name="Singh D."/>
            <person name="Sanghi N."/>
            <person name="Ghorai A."/>
            <person name="Mishra G.P."/>
            <person name="Madduluri M."/>
            <person name="Adhikary S.P."/>
            <person name="Tripathy S."/>
        </authorList>
    </citation>
    <scope>NUCLEOTIDE SEQUENCE [LARGE SCALE GENOMIC DNA]</scope>
    <source>
        <strain evidence="4 5">VB511283</strain>
    </source>
</reference>
<protein>
    <submittedName>
        <fullName evidence="4">Response regulator</fullName>
    </submittedName>
</protein>
<dbReference type="Pfam" id="PF00072">
    <property type="entry name" value="Response_reg"/>
    <property type="match status" value="1"/>
</dbReference>
<proteinExistence type="predicted"/>
<dbReference type="Gene3D" id="3.40.50.2300">
    <property type="match status" value="1"/>
</dbReference>
<dbReference type="SMART" id="SM00448">
    <property type="entry name" value="REC"/>
    <property type="match status" value="1"/>
</dbReference>
<sequence>MKENCNLQCCLKHPIVLAVDDDEDNLELLTQLLQFVECSFITAEDGETAINLAQQYHPDMILLDMMLPGISGVEVVKSLQKNPRTKDIPIVAVTAITRAECQQRFLEGGCLECVTKPYSIDELENLIRYYLSSKN</sequence>
<gene>
    <name evidence="4" type="ORF">QH73_0020500</name>
</gene>
<dbReference type="PANTHER" id="PTHR44591">
    <property type="entry name" value="STRESS RESPONSE REGULATOR PROTEIN 1"/>
    <property type="match status" value="1"/>
</dbReference>
<comment type="caution">
    <text evidence="4">The sequence shown here is derived from an EMBL/GenBank/DDBJ whole genome shotgun (WGS) entry which is preliminary data.</text>
</comment>
<dbReference type="PANTHER" id="PTHR44591:SF3">
    <property type="entry name" value="RESPONSE REGULATORY DOMAIN-CONTAINING PROTEIN"/>
    <property type="match status" value="1"/>
</dbReference>
<dbReference type="SUPFAM" id="SSF52172">
    <property type="entry name" value="CheY-like"/>
    <property type="match status" value="1"/>
</dbReference>
<evidence type="ECO:0000259" key="3">
    <source>
        <dbReference type="PROSITE" id="PS50110"/>
    </source>
</evidence>
<dbReference type="GO" id="GO:0000160">
    <property type="term" value="P:phosphorelay signal transduction system"/>
    <property type="evidence" value="ECO:0007669"/>
    <property type="project" value="InterPro"/>
</dbReference>
<name>A0A9X5EAA3_9CYAN</name>
<dbReference type="InterPro" id="IPR011006">
    <property type="entry name" value="CheY-like_superfamily"/>
</dbReference>
<evidence type="ECO:0000256" key="2">
    <source>
        <dbReference type="PROSITE-ProRule" id="PRU00169"/>
    </source>
</evidence>
<evidence type="ECO:0000313" key="4">
    <source>
        <dbReference type="EMBL" id="NHC36987.1"/>
    </source>
</evidence>
<organism evidence="4 5">
    <name type="scientific">Scytonema millei VB511283</name>
    <dbReference type="NCBI Taxonomy" id="1245923"/>
    <lineage>
        <taxon>Bacteria</taxon>
        <taxon>Bacillati</taxon>
        <taxon>Cyanobacteriota</taxon>
        <taxon>Cyanophyceae</taxon>
        <taxon>Nostocales</taxon>
        <taxon>Scytonemataceae</taxon>
        <taxon>Scytonema</taxon>
    </lineage>
</organism>
<feature type="modified residue" description="4-aspartylphosphate" evidence="2">
    <location>
        <position position="64"/>
    </location>
</feature>